<protein>
    <submittedName>
        <fullName evidence="1">Uncharacterized protein</fullName>
    </submittedName>
</protein>
<dbReference type="AlphaFoldDB" id="A0A2K3KHB5"/>
<gene>
    <name evidence="1" type="ORF">L195_g054668</name>
</gene>
<dbReference type="EMBL" id="ASHM01096478">
    <property type="protein sequence ID" value="PNX65691.1"/>
    <property type="molecule type" value="Genomic_DNA"/>
</dbReference>
<reference evidence="1 2" key="2">
    <citation type="journal article" date="2017" name="Front. Plant Sci.">
        <title>Gene Classification and Mining of Molecular Markers Useful in Red Clover (Trifolium pratense) Breeding.</title>
        <authorList>
            <person name="Istvanek J."/>
            <person name="Dluhosova J."/>
            <person name="Dluhos P."/>
            <person name="Patkova L."/>
            <person name="Nedelnik J."/>
            <person name="Repkova J."/>
        </authorList>
    </citation>
    <scope>NUCLEOTIDE SEQUENCE [LARGE SCALE GENOMIC DNA]</scope>
    <source>
        <strain evidence="2">cv. Tatra</strain>
        <tissue evidence="1">Young leaves</tissue>
    </source>
</reference>
<accession>A0A2K3KHB5</accession>
<dbReference type="Proteomes" id="UP000236291">
    <property type="component" value="Unassembled WGS sequence"/>
</dbReference>
<proteinExistence type="predicted"/>
<evidence type="ECO:0000313" key="1">
    <source>
        <dbReference type="EMBL" id="PNX65691.1"/>
    </source>
</evidence>
<name>A0A2K3KHB5_TRIPR</name>
<evidence type="ECO:0000313" key="2">
    <source>
        <dbReference type="Proteomes" id="UP000236291"/>
    </source>
</evidence>
<reference evidence="1 2" key="1">
    <citation type="journal article" date="2014" name="Am. J. Bot.">
        <title>Genome assembly and annotation for red clover (Trifolium pratense; Fabaceae).</title>
        <authorList>
            <person name="Istvanek J."/>
            <person name="Jaros M."/>
            <person name="Krenek A."/>
            <person name="Repkova J."/>
        </authorList>
    </citation>
    <scope>NUCLEOTIDE SEQUENCE [LARGE SCALE GENOMIC DNA]</scope>
    <source>
        <strain evidence="2">cv. Tatra</strain>
        <tissue evidence="1">Young leaves</tissue>
    </source>
</reference>
<comment type="caution">
    <text evidence="1">The sequence shown here is derived from an EMBL/GenBank/DDBJ whole genome shotgun (WGS) entry which is preliminary data.</text>
</comment>
<organism evidence="1 2">
    <name type="scientific">Trifolium pratense</name>
    <name type="common">Red clover</name>
    <dbReference type="NCBI Taxonomy" id="57577"/>
    <lineage>
        <taxon>Eukaryota</taxon>
        <taxon>Viridiplantae</taxon>
        <taxon>Streptophyta</taxon>
        <taxon>Embryophyta</taxon>
        <taxon>Tracheophyta</taxon>
        <taxon>Spermatophyta</taxon>
        <taxon>Magnoliopsida</taxon>
        <taxon>eudicotyledons</taxon>
        <taxon>Gunneridae</taxon>
        <taxon>Pentapetalae</taxon>
        <taxon>rosids</taxon>
        <taxon>fabids</taxon>
        <taxon>Fabales</taxon>
        <taxon>Fabaceae</taxon>
        <taxon>Papilionoideae</taxon>
        <taxon>50 kb inversion clade</taxon>
        <taxon>NPAAA clade</taxon>
        <taxon>Hologalegina</taxon>
        <taxon>IRL clade</taxon>
        <taxon>Trifolieae</taxon>
        <taxon>Trifolium</taxon>
    </lineage>
</organism>
<sequence length="83" mass="9427">MAGKVVSYIPYPFLGPLYKLRLIIKALALQERLKALALQELEADIDRVVKQELQDKQQELDAKNNRGKRKKTEAVTIETCLCG</sequence>